<organism evidence="1 2">
    <name type="scientific">Methylomonas lenta</name>
    <dbReference type="NCBI Taxonomy" id="980561"/>
    <lineage>
        <taxon>Bacteria</taxon>
        <taxon>Pseudomonadati</taxon>
        <taxon>Pseudomonadota</taxon>
        <taxon>Gammaproteobacteria</taxon>
        <taxon>Methylococcales</taxon>
        <taxon>Methylococcaceae</taxon>
        <taxon>Methylomonas</taxon>
    </lineage>
</organism>
<accession>A0A177NUG5</accession>
<proteinExistence type="predicted"/>
<dbReference type="AlphaFoldDB" id="A0A177NUG5"/>
<gene>
    <name evidence="1" type="ORF">A1359_19130</name>
</gene>
<dbReference type="STRING" id="980561.A1359_19130"/>
<evidence type="ECO:0000313" key="2">
    <source>
        <dbReference type="Proteomes" id="UP000078476"/>
    </source>
</evidence>
<reference evidence="1 2" key="1">
    <citation type="submission" date="2016-03" db="EMBL/GenBank/DDBJ databases">
        <authorList>
            <person name="Ploux O."/>
        </authorList>
    </citation>
    <scope>NUCLEOTIDE SEQUENCE [LARGE SCALE GENOMIC DNA]</scope>
    <source>
        <strain evidence="1 2">R-45370</strain>
    </source>
</reference>
<protein>
    <recommendedName>
        <fullName evidence="3">Type I-F CRISPR-associated protein Csy1</fullName>
    </recommendedName>
</protein>
<dbReference type="NCBIfam" id="TIGR02564">
    <property type="entry name" value="cas_Csy1"/>
    <property type="match status" value="1"/>
</dbReference>
<dbReference type="OrthoDB" id="9815616at2"/>
<dbReference type="Proteomes" id="UP000078476">
    <property type="component" value="Unassembled WGS sequence"/>
</dbReference>
<comment type="caution">
    <text evidence="1">The sequence shown here is derived from an EMBL/GenBank/DDBJ whole genome shotgun (WGS) entry which is preliminary data.</text>
</comment>
<dbReference type="Pfam" id="PF09611">
    <property type="entry name" value="Cas_Csy1"/>
    <property type="match status" value="1"/>
</dbReference>
<dbReference type="EMBL" id="LUUI01000007">
    <property type="protein sequence ID" value="OAI21615.1"/>
    <property type="molecule type" value="Genomic_DNA"/>
</dbReference>
<evidence type="ECO:0008006" key="3">
    <source>
        <dbReference type="Google" id="ProtNLM"/>
    </source>
</evidence>
<dbReference type="InterPro" id="IPR013397">
    <property type="entry name" value="CRISPR-assoc_prot_Csy1"/>
</dbReference>
<evidence type="ECO:0000313" key="1">
    <source>
        <dbReference type="EMBL" id="OAI21615.1"/>
    </source>
</evidence>
<sequence length="508" mass="59093">MSESDAQLATWEEVIIDFFRRKSESDEENYLKEIIKSLEAIYESEGFFNDEELELVFNSRKNKKEKNESSLAFQHRRALTFLKSKYKPKGLNVFRQLRLYKKTIKAFADKYESINWLSKNCENASSVNFATHVIKLTHSSIDASSFYDSIPEQKNTLITTSVLKNKAVDGAVKGNQFAPIFQFLELELNGVKLVEQLTNNDHLFDCFIDEENRAAADAWIKGFRGALDTGKLSSHALAKQIYFPTGYNQKLTEQSYHILCNVVSSSMAHTIHEKIFSEREKSDQKSLEKKKYSSEIFTKYINRSQLGVTASNHSNASQLNAKRGGKLHLFSNRPPAWQSQIKTPIFKKSLFSDLYNSTIKSETEYLRDFLIRFKQLDLSIKDPKRKRHLDRWVNNIVDEFLFYVGTIQNLTSGWSSNAETKLKQSHKYLLDPYRLDEAFQAERQNQDWQAIICADFARWLNGQLIGKDKQFSPQAEHTRLWKTMLEQPLREYMEPVEQQIKQRMGKVL</sequence>
<name>A0A177NUG5_9GAMM</name>
<dbReference type="RefSeq" id="WP_066976324.1">
    <property type="nucleotide sequence ID" value="NZ_LUUI01000007.1"/>
</dbReference>
<keyword evidence="2" id="KW-1185">Reference proteome</keyword>